<comment type="catalytic activity">
    <reaction evidence="10">
        <text>L-seryl-[protein] + ATP = O-phospho-L-seryl-[protein] + ADP + H(+)</text>
        <dbReference type="Rhea" id="RHEA:17989"/>
        <dbReference type="Rhea" id="RHEA-COMP:9863"/>
        <dbReference type="Rhea" id="RHEA-COMP:11604"/>
        <dbReference type="ChEBI" id="CHEBI:15378"/>
        <dbReference type="ChEBI" id="CHEBI:29999"/>
        <dbReference type="ChEBI" id="CHEBI:30616"/>
        <dbReference type="ChEBI" id="CHEBI:83421"/>
        <dbReference type="ChEBI" id="CHEBI:456216"/>
        <dbReference type="EC" id="2.7.11.1"/>
    </reaction>
</comment>
<evidence type="ECO:0000256" key="1">
    <source>
        <dbReference type="ARBA" id="ARBA00006234"/>
    </source>
</evidence>
<dbReference type="GO" id="GO:0005524">
    <property type="term" value="F:ATP binding"/>
    <property type="evidence" value="ECO:0007669"/>
    <property type="project" value="UniProtKB-UniRule"/>
</dbReference>
<evidence type="ECO:0000313" key="17">
    <source>
        <dbReference type="WBParaSite" id="DME_0000278401-mRNA-1"/>
    </source>
</evidence>
<dbReference type="Proteomes" id="UP000038040">
    <property type="component" value="Unplaced"/>
</dbReference>
<dbReference type="STRING" id="318479.A0A0N4U739"/>
<dbReference type="FunFam" id="3.30.310.80:FF:000020">
    <property type="entry name" value="Non-specific serine/threonine protein kinase"/>
    <property type="match status" value="1"/>
</dbReference>
<dbReference type="GO" id="GO:0043050">
    <property type="term" value="P:nematode pharyngeal pumping"/>
    <property type="evidence" value="ECO:0007669"/>
    <property type="project" value="UniProtKB-ARBA"/>
</dbReference>
<evidence type="ECO:0000256" key="9">
    <source>
        <dbReference type="ARBA" id="ARBA00047899"/>
    </source>
</evidence>
<dbReference type="InterPro" id="IPR008271">
    <property type="entry name" value="Ser/Thr_kinase_AS"/>
</dbReference>
<evidence type="ECO:0000256" key="8">
    <source>
        <dbReference type="ARBA" id="ARBA00022840"/>
    </source>
</evidence>
<reference evidence="17" key="1">
    <citation type="submission" date="2017-02" db="UniProtKB">
        <authorList>
            <consortium name="WormBaseParasite"/>
        </authorList>
    </citation>
    <scope>IDENTIFICATION</scope>
</reference>
<evidence type="ECO:0000256" key="6">
    <source>
        <dbReference type="ARBA" id="ARBA00022741"/>
    </source>
</evidence>
<dbReference type="Pfam" id="PF16579">
    <property type="entry name" value="AdenylateSensor"/>
    <property type="match status" value="1"/>
</dbReference>
<dbReference type="EC" id="2.7.11.1" evidence="2"/>
<dbReference type="GO" id="GO:0120025">
    <property type="term" value="C:plasma membrane bounded cell projection"/>
    <property type="evidence" value="ECO:0007669"/>
    <property type="project" value="UniProtKB-ARBA"/>
</dbReference>
<comment type="similarity">
    <text evidence="1">Belongs to the protein kinase superfamily. CAMK Ser/Thr protein kinase family. SNF1 subfamily.</text>
</comment>
<evidence type="ECO:0000313" key="14">
    <source>
        <dbReference type="EMBL" id="VDN50040.1"/>
    </source>
</evidence>
<evidence type="ECO:0000256" key="7">
    <source>
        <dbReference type="ARBA" id="ARBA00022777"/>
    </source>
</evidence>
<proteinExistence type="inferred from homology"/>
<dbReference type="InterPro" id="IPR028375">
    <property type="entry name" value="KA1/Ssp2_C"/>
</dbReference>
<evidence type="ECO:0000313" key="15">
    <source>
        <dbReference type="Proteomes" id="UP000038040"/>
    </source>
</evidence>
<sequence length="546" mass="62111">MASTELTKQDREAKPQIKIGHYILHQTLGVGTFGKVKVGIHEATNYKVAVKILNRQKIKTLDVVGKIRREIQNLSLFRHPHIIRLYQVISTPTDIFMMMEYVAGGELFDYIVKRGKLKTPEARRFFQQIISGVDYCHRHMVVHRDLKPENLLLDDKNNVKIADFGLSNIMTDGDFLRTSCGSPNYAAPEVISGKLYAGPEVDVWSCGVILYALLCGTLPFDDEHVPTLFRKIKSGIFPIPDHLEKPLVNLLLHMLQVDPMKRATIKDVIQHEWFQKDLPAYLFPPINESEASIVDIEAVKEVTRRYGVLEEDVTNALLGDDPHHHLSIAYNLIVDNKRIADETAKLSIEEFYQVSPIAKIHPSDLPHRHPERMSASNKIAPNLETISTGQKSPHVKRAKWHLGIRSQSRPEDIMYEVFRAMKNLDFEWKILNPYHVIVRKKPENPTYEPPKMSLQLYQVDQKSYLLDFKSLVDEETAGSANSSRHASVSTPVRPSFRGSRAQSLPMPMEALQVDQQTPPPSPTVTKQSQTMQFFEMCASLIGTLAR</sequence>
<dbReference type="PANTHER" id="PTHR24346:SF110">
    <property type="entry name" value="NON-SPECIFIC SERINE_THREONINE PROTEIN KINASE"/>
    <property type="match status" value="1"/>
</dbReference>
<dbReference type="CDD" id="cd12122">
    <property type="entry name" value="AMPKA_C"/>
    <property type="match status" value="1"/>
</dbReference>
<feature type="domain" description="Protein kinase" evidence="13">
    <location>
        <begin position="22"/>
        <end position="274"/>
    </location>
</feature>
<evidence type="ECO:0000256" key="10">
    <source>
        <dbReference type="ARBA" id="ARBA00048679"/>
    </source>
</evidence>
<dbReference type="Gene3D" id="3.30.310.80">
    <property type="entry name" value="Kinase associated domain 1, KA1"/>
    <property type="match status" value="1"/>
</dbReference>
<comment type="catalytic activity">
    <reaction evidence="9">
        <text>L-threonyl-[protein] + ATP = O-phospho-L-threonyl-[protein] + ADP + H(+)</text>
        <dbReference type="Rhea" id="RHEA:46608"/>
        <dbReference type="Rhea" id="RHEA-COMP:11060"/>
        <dbReference type="Rhea" id="RHEA-COMP:11605"/>
        <dbReference type="ChEBI" id="CHEBI:15378"/>
        <dbReference type="ChEBI" id="CHEBI:30013"/>
        <dbReference type="ChEBI" id="CHEBI:30616"/>
        <dbReference type="ChEBI" id="CHEBI:61977"/>
        <dbReference type="ChEBI" id="CHEBI:456216"/>
        <dbReference type="EC" id="2.7.11.1"/>
    </reaction>
</comment>
<dbReference type="Proteomes" id="UP000274756">
    <property type="component" value="Unassembled WGS sequence"/>
</dbReference>
<keyword evidence="16" id="KW-1185">Reference proteome</keyword>
<gene>
    <name evidence="14" type="ORF">DME_LOCUS13</name>
</gene>
<evidence type="ECO:0000256" key="12">
    <source>
        <dbReference type="SAM" id="MobiDB-lite"/>
    </source>
</evidence>
<organism evidence="15 17">
    <name type="scientific">Dracunculus medinensis</name>
    <name type="common">Guinea worm</name>
    <dbReference type="NCBI Taxonomy" id="318479"/>
    <lineage>
        <taxon>Eukaryota</taxon>
        <taxon>Metazoa</taxon>
        <taxon>Ecdysozoa</taxon>
        <taxon>Nematoda</taxon>
        <taxon>Chromadorea</taxon>
        <taxon>Rhabditida</taxon>
        <taxon>Spirurina</taxon>
        <taxon>Dracunculoidea</taxon>
        <taxon>Dracunculidae</taxon>
        <taxon>Dracunculus</taxon>
    </lineage>
</organism>
<evidence type="ECO:0000256" key="4">
    <source>
        <dbReference type="ARBA" id="ARBA00022553"/>
    </source>
</evidence>
<dbReference type="Gene3D" id="1.10.8.10">
    <property type="entry name" value="DNA helicase RuvA subunit, C-terminal domain"/>
    <property type="match status" value="1"/>
</dbReference>
<evidence type="ECO:0000256" key="11">
    <source>
        <dbReference type="PROSITE-ProRule" id="PRU10141"/>
    </source>
</evidence>
<dbReference type="InterPro" id="IPR000719">
    <property type="entry name" value="Prot_kinase_dom"/>
</dbReference>
<dbReference type="CDD" id="cd14336">
    <property type="entry name" value="UBA_AID_AMPKalpha"/>
    <property type="match status" value="1"/>
</dbReference>
<keyword evidence="5" id="KW-0808">Transferase</keyword>
<dbReference type="FunFam" id="1.10.510.10:FF:000079">
    <property type="entry name" value="Non-specific serine/threonine protein kinase"/>
    <property type="match status" value="1"/>
</dbReference>
<dbReference type="PROSITE" id="PS50011">
    <property type="entry name" value="PROTEIN_KINASE_DOM"/>
    <property type="match status" value="1"/>
</dbReference>
<dbReference type="WBParaSite" id="DME_0000278401-mRNA-1">
    <property type="protein sequence ID" value="DME_0000278401-mRNA-1"/>
    <property type="gene ID" value="DME_0000278401"/>
</dbReference>
<keyword evidence="6 11" id="KW-0547">Nucleotide-binding</keyword>
<dbReference type="PANTHER" id="PTHR24346">
    <property type="entry name" value="MAP/MICROTUBULE AFFINITY-REGULATING KINASE"/>
    <property type="match status" value="1"/>
</dbReference>
<dbReference type="SMART" id="SM00220">
    <property type="entry name" value="S_TKc"/>
    <property type="match status" value="1"/>
</dbReference>
<dbReference type="OrthoDB" id="193931at2759"/>
<keyword evidence="4" id="KW-0597">Phosphoprotein</keyword>
<protein>
    <recommendedName>
        <fullName evidence="2">non-specific serine/threonine protein kinase</fullName>
        <ecNumber evidence="2">2.7.11.1</ecNumber>
    </recommendedName>
</protein>
<dbReference type="SUPFAM" id="SSF56112">
    <property type="entry name" value="Protein kinase-like (PK-like)"/>
    <property type="match status" value="1"/>
</dbReference>
<dbReference type="SUPFAM" id="SSF103243">
    <property type="entry name" value="KA1-like"/>
    <property type="match status" value="1"/>
</dbReference>
<feature type="compositionally biased region" description="Polar residues" evidence="12">
    <location>
        <begin position="478"/>
        <end position="492"/>
    </location>
</feature>
<dbReference type="FunFam" id="1.10.8.10:FF:000055">
    <property type="entry name" value="Non-specific serine/threonine protein kinase"/>
    <property type="match status" value="1"/>
</dbReference>
<reference evidence="14 16" key="2">
    <citation type="submission" date="2018-11" db="EMBL/GenBank/DDBJ databases">
        <authorList>
            <consortium name="Pathogen Informatics"/>
        </authorList>
    </citation>
    <scope>NUCLEOTIDE SEQUENCE [LARGE SCALE GENOMIC DNA]</scope>
</reference>
<dbReference type="InterPro" id="IPR011009">
    <property type="entry name" value="Kinase-like_dom_sf"/>
</dbReference>
<evidence type="ECO:0000256" key="3">
    <source>
        <dbReference type="ARBA" id="ARBA00022527"/>
    </source>
</evidence>
<dbReference type="GO" id="GO:0005737">
    <property type="term" value="C:cytoplasm"/>
    <property type="evidence" value="ECO:0007669"/>
    <property type="project" value="UniProtKB-ARBA"/>
</dbReference>
<keyword evidence="8 11" id="KW-0067">ATP-binding</keyword>
<dbReference type="PROSITE" id="PS00108">
    <property type="entry name" value="PROTEIN_KINASE_ST"/>
    <property type="match status" value="1"/>
</dbReference>
<dbReference type="PROSITE" id="PS00107">
    <property type="entry name" value="PROTEIN_KINASE_ATP"/>
    <property type="match status" value="1"/>
</dbReference>
<evidence type="ECO:0000313" key="16">
    <source>
        <dbReference type="Proteomes" id="UP000274756"/>
    </source>
</evidence>
<dbReference type="InterPro" id="IPR032270">
    <property type="entry name" value="AMPK_C"/>
</dbReference>
<evidence type="ECO:0000259" key="13">
    <source>
        <dbReference type="PROSITE" id="PS50011"/>
    </source>
</evidence>
<feature type="region of interest" description="Disordered" evidence="12">
    <location>
        <begin position="477"/>
        <end position="501"/>
    </location>
</feature>
<keyword evidence="7" id="KW-0418">Kinase</keyword>
<dbReference type="Gene3D" id="1.10.510.10">
    <property type="entry name" value="Transferase(Phosphotransferase) domain 1"/>
    <property type="match status" value="1"/>
</dbReference>
<dbReference type="Pfam" id="PF21147">
    <property type="entry name" value="AMPK_alpha_AID"/>
    <property type="match status" value="1"/>
</dbReference>
<dbReference type="GO" id="GO:0035556">
    <property type="term" value="P:intracellular signal transduction"/>
    <property type="evidence" value="ECO:0007669"/>
    <property type="project" value="TreeGrafter"/>
</dbReference>
<dbReference type="CDD" id="cd14079">
    <property type="entry name" value="STKc_AMPK_alpha"/>
    <property type="match status" value="1"/>
</dbReference>
<dbReference type="FunFam" id="3.30.200.20:FF:000136">
    <property type="entry name" value="Non-specific serine/threonine protein kinase"/>
    <property type="match status" value="1"/>
</dbReference>
<evidence type="ECO:0000256" key="5">
    <source>
        <dbReference type="ARBA" id="ARBA00022679"/>
    </source>
</evidence>
<keyword evidence="3" id="KW-0723">Serine/threonine-protein kinase</keyword>
<dbReference type="Pfam" id="PF00069">
    <property type="entry name" value="Pkinase"/>
    <property type="match status" value="1"/>
</dbReference>
<evidence type="ECO:0000256" key="2">
    <source>
        <dbReference type="ARBA" id="ARBA00012513"/>
    </source>
</evidence>
<dbReference type="EMBL" id="UYYG01000001">
    <property type="protein sequence ID" value="VDN50040.1"/>
    <property type="molecule type" value="Genomic_DNA"/>
</dbReference>
<name>A0A0N4U739_DRAME</name>
<feature type="binding site" evidence="11">
    <location>
        <position position="51"/>
    </location>
    <ligand>
        <name>ATP</name>
        <dbReference type="ChEBI" id="CHEBI:30616"/>
    </ligand>
</feature>
<accession>A0A0N4U739</accession>
<dbReference type="InterPro" id="IPR049020">
    <property type="entry name" value="PRKAA1/2_AID"/>
</dbReference>
<dbReference type="Gene3D" id="3.30.200.20">
    <property type="entry name" value="Phosphorylase Kinase, domain 1"/>
    <property type="match status" value="1"/>
</dbReference>
<dbReference type="InterPro" id="IPR017441">
    <property type="entry name" value="Protein_kinase_ATP_BS"/>
</dbReference>
<dbReference type="GO" id="GO:0004679">
    <property type="term" value="F:AMP-activated protein kinase activity"/>
    <property type="evidence" value="ECO:0007669"/>
    <property type="project" value="UniProtKB-ARBA"/>
</dbReference>
<dbReference type="AlphaFoldDB" id="A0A0N4U739"/>